<evidence type="ECO:0000313" key="1">
    <source>
        <dbReference type="EMBL" id="ACY16837.1"/>
    </source>
</evidence>
<dbReference type="HOGENOM" id="CLU_3184390_0_0_7"/>
<organism evidence="1 2">
    <name type="scientific">Haliangium ochraceum (strain DSM 14365 / JCM 11303 / SMP-2)</name>
    <dbReference type="NCBI Taxonomy" id="502025"/>
    <lineage>
        <taxon>Bacteria</taxon>
        <taxon>Pseudomonadati</taxon>
        <taxon>Myxococcota</taxon>
        <taxon>Polyangia</taxon>
        <taxon>Haliangiales</taxon>
        <taxon>Kofleriaceae</taxon>
        <taxon>Haliangium</taxon>
    </lineage>
</organism>
<protein>
    <submittedName>
        <fullName evidence="1">Uncharacterized protein</fullName>
    </submittedName>
</protein>
<dbReference type="AlphaFoldDB" id="D0LMD1"/>
<gene>
    <name evidence="1" type="ordered locus">Hoch_4342</name>
</gene>
<accession>D0LMD1</accession>
<name>D0LMD1_HALO1</name>
<sequence length="46" mass="4969">MDLLPGASVELIEIKPGAASLAEIYIKPGTVLELEEVELLEYKVAL</sequence>
<proteinExistence type="predicted"/>
<evidence type="ECO:0000313" key="2">
    <source>
        <dbReference type="Proteomes" id="UP000001880"/>
    </source>
</evidence>
<dbReference type="KEGG" id="hoh:Hoch_4342"/>
<dbReference type="Proteomes" id="UP000001880">
    <property type="component" value="Chromosome"/>
</dbReference>
<keyword evidence="2" id="KW-1185">Reference proteome</keyword>
<reference evidence="1 2" key="1">
    <citation type="journal article" date="2010" name="Stand. Genomic Sci.">
        <title>Complete genome sequence of Haliangium ochraceum type strain (SMP-2).</title>
        <authorList>
            <consortium name="US DOE Joint Genome Institute (JGI-PGF)"/>
            <person name="Ivanova N."/>
            <person name="Daum C."/>
            <person name="Lang E."/>
            <person name="Abt B."/>
            <person name="Kopitz M."/>
            <person name="Saunders E."/>
            <person name="Lapidus A."/>
            <person name="Lucas S."/>
            <person name="Glavina Del Rio T."/>
            <person name="Nolan M."/>
            <person name="Tice H."/>
            <person name="Copeland A."/>
            <person name="Cheng J.F."/>
            <person name="Chen F."/>
            <person name="Bruce D."/>
            <person name="Goodwin L."/>
            <person name="Pitluck S."/>
            <person name="Mavromatis K."/>
            <person name="Pati A."/>
            <person name="Mikhailova N."/>
            <person name="Chen A."/>
            <person name="Palaniappan K."/>
            <person name="Land M."/>
            <person name="Hauser L."/>
            <person name="Chang Y.J."/>
            <person name="Jeffries C.D."/>
            <person name="Detter J.C."/>
            <person name="Brettin T."/>
            <person name="Rohde M."/>
            <person name="Goker M."/>
            <person name="Bristow J."/>
            <person name="Markowitz V."/>
            <person name="Eisen J.A."/>
            <person name="Hugenholtz P."/>
            <person name="Kyrpides N.C."/>
            <person name="Klenk H.P."/>
        </authorList>
    </citation>
    <scope>NUCLEOTIDE SEQUENCE [LARGE SCALE GENOMIC DNA]</scope>
    <source>
        <strain evidence="2">DSM 14365 / CIP 107738 / JCM 11303 / AJ 13395 / SMP-2</strain>
    </source>
</reference>
<dbReference type="STRING" id="502025.Hoch_4342"/>
<dbReference type="EMBL" id="CP001804">
    <property type="protein sequence ID" value="ACY16837.1"/>
    <property type="molecule type" value="Genomic_DNA"/>
</dbReference>